<sequence>MEEFKVGAGLPTSGIEMNKFLLAAILFALPIEYVHAEGNCPPGYFPQSGPGWQGCAPGPGVNASGNAASRPGGYWQRTWGAVATSLNPPAGVTAKGFASKKEAIAAAVAACKQKGGGDCRSTFTYFNQCVAIAQGREQGVSMTSAAGSVERASELAMSGCQKDNAGHTCQVVVAECSEPYYQSY</sequence>
<feature type="domain" description="DUF4189" evidence="1">
    <location>
        <begin position="79"/>
        <end position="176"/>
    </location>
</feature>
<dbReference type="Proteomes" id="UP000292627">
    <property type="component" value="Unassembled WGS sequence"/>
</dbReference>
<dbReference type="EMBL" id="SHMC01000001">
    <property type="protein sequence ID" value="TAA28280.1"/>
    <property type="molecule type" value="Genomic_DNA"/>
</dbReference>
<proteinExistence type="predicted"/>
<dbReference type="AlphaFoldDB" id="A0A4Q8LFT4"/>
<dbReference type="Pfam" id="PF13827">
    <property type="entry name" value="DUF4189"/>
    <property type="match status" value="1"/>
</dbReference>
<dbReference type="InterPro" id="IPR025240">
    <property type="entry name" value="DUF4189"/>
</dbReference>
<comment type="caution">
    <text evidence="2">The sequence shown here is derived from an EMBL/GenBank/DDBJ whole genome shotgun (WGS) entry which is preliminary data.</text>
</comment>
<organism evidence="2 3">
    <name type="scientific">Pseudoxanthomonas winnipegensis</name>
    <dbReference type="NCBI Taxonomy" id="2480810"/>
    <lineage>
        <taxon>Bacteria</taxon>
        <taxon>Pseudomonadati</taxon>
        <taxon>Pseudomonadota</taxon>
        <taxon>Gammaproteobacteria</taxon>
        <taxon>Lysobacterales</taxon>
        <taxon>Lysobacteraceae</taxon>
        <taxon>Pseudoxanthomonas</taxon>
    </lineage>
</organism>
<accession>A0A4Q8LFT4</accession>
<evidence type="ECO:0000313" key="2">
    <source>
        <dbReference type="EMBL" id="TAA28280.1"/>
    </source>
</evidence>
<name>A0A4Q8LFT4_9GAMM</name>
<gene>
    <name evidence="2" type="ORF">EA660_01435</name>
</gene>
<evidence type="ECO:0000259" key="1">
    <source>
        <dbReference type="Pfam" id="PF13827"/>
    </source>
</evidence>
<reference evidence="2 3" key="1">
    <citation type="submission" date="2019-02" db="EMBL/GenBank/DDBJ databases">
        <title>WGS of Pseudoxanthomonas species novum from clinical isolates.</title>
        <authorList>
            <person name="Bernier A.-M."/>
            <person name="Bernard K."/>
            <person name="Vachon A."/>
        </authorList>
    </citation>
    <scope>NUCLEOTIDE SEQUENCE [LARGE SCALE GENOMIC DNA]</scope>
    <source>
        <strain evidence="2 3">NML171200</strain>
    </source>
</reference>
<evidence type="ECO:0000313" key="3">
    <source>
        <dbReference type="Proteomes" id="UP000292627"/>
    </source>
</evidence>
<dbReference type="OrthoDB" id="6008701at2"/>
<dbReference type="RefSeq" id="WP_130549854.1">
    <property type="nucleotide sequence ID" value="NZ_SHMC01000001.1"/>
</dbReference>
<protein>
    <submittedName>
        <fullName evidence="2">DUF4189 domain-containing protein</fullName>
    </submittedName>
</protein>